<dbReference type="Pfam" id="PF00535">
    <property type="entry name" value="Glycos_transf_2"/>
    <property type="match status" value="1"/>
</dbReference>
<dbReference type="Gene3D" id="3.90.550.10">
    <property type="entry name" value="Spore Coat Polysaccharide Biosynthesis Protein SpsA, Chain A"/>
    <property type="match status" value="1"/>
</dbReference>
<name>A0A437PWU7_9BACT</name>
<dbReference type="SUPFAM" id="SSF53448">
    <property type="entry name" value="Nucleotide-diphospho-sugar transferases"/>
    <property type="match status" value="1"/>
</dbReference>
<feature type="domain" description="Glycosyltransferase 2-like" evidence="2">
    <location>
        <begin position="9"/>
        <end position="109"/>
    </location>
</feature>
<comment type="caution">
    <text evidence="3">The sequence shown here is derived from an EMBL/GenBank/DDBJ whole genome shotgun (WGS) entry which is preliminary data.</text>
</comment>
<evidence type="ECO:0000313" key="4">
    <source>
        <dbReference type="Proteomes" id="UP000282832"/>
    </source>
</evidence>
<reference evidence="3 4" key="1">
    <citation type="submission" date="2019-01" db="EMBL/GenBank/DDBJ databases">
        <authorList>
            <person name="Chen W.-M."/>
        </authorList>
    </citation>
    <scope>NUCLEOTIDE SEQUENCE [LARGE SCALE GENOMIC DNA]</scope>
    <source>
        <strain evidence="3 4">FSY-15</strain>
    </source>
</reference>
<evidence type="ECO:0000313" key="3">
    <source>
        <dbReference type="EMBL" id="RVU26709.1"/>
    </source>
</evidence>
<dbReference type="PANTHER" id="PTHR43630">
    <property type="entry name" value="POLY-BETA-1,6-N-ACETYL-D-GLUCOSAMINE SYNTHASE"/>
    <property type="match status" value="1"/>
</dbReference>
<dbReference type="RefSeq" id="WP_127802261.1">
    <property type="nucleotide sequence ID" value="NZ_SACY01000001.1"/>
</dbReference>
<dbReference type="GO" id="GO:0016740">
    <property type="term" value="F:transferase activity"/>
    <property type="evidence" value="ECO:0007669"/>
    <property type="project" value="UniProtKB-KW"/>
</dbReference>
<dbReference type="InterPro" id="IPR001173">
    <property type="entry name" value="Glyco_trans_2-like"/>
</dbReference>
<protein>
    <submittedName>
        <fullName evidence="3">Glycosyltransferase family 2 protein</fullName>
    </submittedName>
</protein>
<evidence type="ECO:0000256" key="1">
    <source>
        <dbReference type="ARBA" id="ARBA00038494"/>
    </source>
</evidence>
<evidence type="ECO:0000259" key="2">
    <source>
        <dbReference type="Pfam" id="PF00535"/>
    </source>
</evidence>
<comment type="similarity">
    <text evidence="1">Belongs to the glycosyltransferase 2 family. WaaE/KdtX subfamily.</text>
</comment>
<sequence>MKSNLPDITVIILTFNEEIHIRRCLESLQNIAKKIIVVDSYSTDKTKDICEEYHVDFYQRKWNHNHAEQLNWAIDNCKIDTLFTMKMDSDEYLTTELIGEIIDFFKTNNIFKYNGYILKRGLIVKGRQIKHGDFKIQNLLRIWKTGQGRSEERWMDEHIQLENPSLYSFQNLFFDENLNSISWWTQKHINYARREALDYLLSKYTNQFKNSDQVSNTSAKTKRLLKNNIYDKAPLFLRAFLYFIYRYFIKLGFLDGTQGLIWHFLQGFWYRFLVDVNIYELEKAMDKNPQKINEFLKENKIQ</sequence>
<gene>
    <name evidence="3" type="ORF">EOJ36_01555</name>
</gene>
<dbReference type="InterPro" id="IPR029044">
    <property type="entry name" value="Nucleotide-diphossugar_trans"/>
</dbReference>
<dbReference type="AlphaFoldDB" id="A0A437PWU7"/>
<dbReference type="PANTHER" id="PTHR43630:SF2">
    <property type="entry name" value="GLYCOSYLTRANSFERASE"/>
    <property type="match status" value="1"/>
</dbReference>
<dbReference type="EMBL" id="SACY01000001">
    <property type="protein sequence ID" value="RVU26709.1"/>
    <property type="molecule type" value="Genomic_DNA"/>
</dbReference>
<keyword evidence="4" id="KW-1185">Reference proteome</keyword>
<dbReference type="CDD" id="cd02511">
    <property type="entry name" value="Beta4Glucosyltransferase"/>
    <property type="match status" value="1"/>
</dbReference>
<accession>A0A437PWU7</accession>
<organism evidence="3 4">
    <name type="scientific">Sandaracinomonas limnophila</name>
    <dbReference type="NCBI Taxonomy" id="1862386"/>
    <lineage>
        <taxon>Bacteria</taxon>
        <taxon>Pseudomonadati</taxon>
        <taxon>Bacteroidota</taxon>
        <taxon>Cytophagia</taxon>
        <taxon>Cytophagales</taxon>
        <taxon>Flectobacillaceae</taxon>
        <taxon>Sandaracinomonas</taxon>
    </lineage>
</organism>
<proteinExistence type="inferred from homology"/>
<dbReference type="OrthoDB" id="9815923at2"/>
<dbReference type="Proteomes" id="UP000282832">
    <property type="component" value="Unassembled WGS sequence"/>
</dbReference>
<keyword evidence="3" id="KW-0808">Transferase</keyword>